<organism evidence="1 2">
    <name type="scientific">Eleusine coracana subsp. coracana</name>
    <dbReference type="NCBI Taxonomy" id="191504"/>
    <lineage>
        <taxon>Eukaryota</taxon>
        <taxon>Viridiplantae</taxon>
        <taxon>Streptophyta</taxon>
        <taxon>Embryophyta</taxon>
        <taxon>Tracheophyta</taxon>
        <taxon>Spermatophyta</taxon>
        <taxon>Magnoliopsida</taxon>
        <taxon>Liliopsida</taxon>
        <taxon>Poales</taxon>
        <taxon>Poaceae</taxon>
        <taxon>PACMAD clade</taxon>
        <taxon>Chloridoideae</taxon>
        <taxon>Cynodonteae</taxon>
        <taxon>Eleusininae</taxon>
        <taxon>Eleusine</taxon>
    </lineage>
</organism>
<dbReference type="EMBL" id="BQKI01000001">
    <property type="protein sequence ID" value="GJM87119.1"/>
    <property type="molecule type" value="Genomic_DNA"/>
</dbReference>
<evidence type="ECO:0000313" key="1">
    <source>
        <dbReference type="EMBL" id="GJM87119.1"/>
    </source>
</evidence>
<accession>A0AAV5BL18</accession>
<protein>
    <submittedName>
        <fullName evidence="1">Uncharacterized protein</fullName>
    </submittedName>
</protein>
<name>A0AAV5BL18_ELECO</name>
<dbReference type="Proteomes" id="UP001054889">
    <property type="component" value="Unassembled WGS sequence"/>
</dbReference>
<keyword evidence="2" id="KW-1185">Reference proteome</keyword>
<reference evidence="1" key="2">
    <citation type="submission" date="2021-12" db="EMBL/GenBank/DDBJ databases">
        <title>Resequencing data analysis of finger millet.</title>
        <authorList>
            <person name="Hatakeyama M."/>
            <person name="Aluri S."/>
            <person name="Balachadran M.T."/>
            <person name="Sivarajan S.R."/>
            <person name="Poveda L."/>
            <person name="Shimizu-Inatsugi R."/>
            <person name="Schlapbach R."/>
            <person name="Sreeman S.M."/>
            <person name="Shimizu K.K."/>
        </authorList>
    </citation>
    <scope>NUCLEOTIDE SEQUENCE</scope>
</reference>
<sequence length="99" mass="10259">MLRFFGPDENVGGGGGVELTTLPLRGGPGGGGGGRIVDVFCEALLSTDSFGGGNGVGVVLMAQEMTCYEEVEEEDERLLCHFFDTEAAVEVEVVAFAAV</sequence>
<dbReference type="AlphaFoldDB" id="A0AAV5BL18"/>
<gene>
    <name evidence="1" type="primary">ga03043</name>
    <name evidence="1" type="ORF">PR202_ga03043</name>
</gene>
<evidence type="ECO:0000313" key="2">
    <source>
        <dbReference type="Proteomes" id="UP001054889"/>
    </source>
</evidence>
<proteinExistence type="predicted"/>
<comment type="caution">
    <text evidence="1">The sequence shown here is derived from an EMBL/GenBank/DDBJ whole genome shotgun (WGS) entry which is preliminary data.</text>
</comment>
<reference evidence="1" key="1">
    <citation type="journal article" date="2018" name="DNA Res.">
        <title>Multiple hybrid de novo genome assembly of finger millet, an orphan allotetraploid crop.</title>
        <authorList>
            <person name="Hatakeyama M."/>
            <person name="Aluri S."/>
            <person name="Balachadran M.T."/>
            <person name="Sivarajan S.R."/>
            <person name="Patrignani A."/>
            <person name="Gruter S."/>
            <person name="Poveda L."/>
            <person name="Shimizu-Inatsugi R."/>
            <person name="Baeten J."/>
            <person name="Francoijs K.J."/>
            <person name="Nataraja K.N."/>
            <person name="Reddy Y.A.N."/>
            <person name="Phadnis S."/>
            <person name="Ravikumar R.L."/>
            <person name="Schlapbach R."/>
            <person name="Sreeman S.M."/>
            <person name="Shimizu K.K."/>
        </authorList>
    </citation>
    <scope>NUCLEOTIDE SEQUENCE</scope>
</reference>